<dbReference type="Pfam" id="PF05627">
    <property type="entry name" value="AvrRpt-cleavage"/>
    <property type="match status" value="1"/>
</dbReference>
<sequence length="190" mass="21083">MSRNNEKLYPRRLPDDITVCKLGTQTMSSSLLHAVSTSAHDIHLQNVYVQLWTIKTSITQDSLLQSSVDTKEFQPNQASICNNVEGSLNNPYSVISRDADVTHRAASVPKFGAWDETDPRSGEGFTVIFNKVKEEKQIGTSKFPTIPPPPPTSSNERKSNRNSSPESKVSSFSIDTSTSQLFTMIYLASR</sequence>
<accession>A0A7J7P1L6</accession>
<evidence type="ECO:0000259" key="2">
    <source>
        <dbReference type="Pfam" id="PF05627"/>
    </source>
</evidence>
<evidence type="ECO:0000256" key="1">
    <source>
        <dbReference type="SAM" id="MobiDB-lite"/>
    </source>
</evidence>
<name>A0A7J7P1L6_9MAGN</name>
<dbReference type="AlphaFoldDB" id="A0A7J7P1L6"/>
<gene>
    <name evidence="3" type="ORF">GIB67_026915</name>
</gene>
<organism evidence="3 4">
    <name type="scientific">Kingdonia uniflora</name>
    <dbReference type="NCBI Taxonomy" id="39325"/>
    <lineage>
        <taxon>Eukaryota</taxon>
        <taxon>Viridiplantae</taxon>
        <taxon>Streptophyta</taxon>
        <taxon>Embryophyta</taxon>
        <taxon>Tracheophyta</taxon>
        <taxon>Spermatophyta</taxon>
        <taxon>Magnoliopsida</taxon>
        <taxon>Ranunculales</taxon>
        <taxon>Circaeasteraceae</taxon>
        <taxon>Kingdonia</taxon>
    </lineage>
</organism>
<feature type="domain" description="RIN4 pathogenic type III effector avirulence factor Avr cleavage site" evidence="2">
    <location>
        <begin position="103"/>
        <end position="137"/>
    </location>
</feature>
<dbReference type="InterPro" id="IPR008700">
    <property type="entry name" value="TypeIII_avirulence_cleave"/>
</dbReference>
<protein>
    <recommendedName>
        <fullName evidence="2">RIN4 pathogenic type III effector avirulence factor Avr cleavage site domain-containing protein</fullName>
    </recommendedName>
</protein>
<dbReference type="Proteomes" id="UP000541444">
    <property type="component" value="Unassembled WGS sequence"/>
</dbReference>
<keyword evidence="4" id="KW-1185">Reference proteome</keyword>
<dbReference type="EMBL" id="JACGCM010000347">
    <property type="protein sequence ID" value="KAF6173220.1"/>
    <property type="molecule type" value="Genomic_DNA"/>
</dbReference>
<evidence type="ECO:0000313" key="3">
    <source>
        <dbReference type="EMBL" id="KAF6173220.1"/>
    </source>
</evidence>
<reference evidence="3 4" key="1">
    <citation type="journal article" date="2020" name="IScience">
        <title>Genome Sequencing of the Endangered Kingdonia uniflora (Circaeasteraceae, Ranunculales) Reveals Potential Mechanisms of Evolutionary Specialization.</title>
        <authorList>
            <person name="Sun Y."/>
            <person name="Deng T."/>
            <person name="Zhang A."/>
            <person name="Moore M.J."/>
            <person name="Landis J.B."/>
            <person name="Lin N."/>
            <person name="Zhang H."/>
            <person name="Zhang X."/>
            <person name="Huang J."/>
            <person name="Zhang X."/>
            <person name="Sun H."/>
            <person name="Wang H."/>
        </authorList>
    </citation>
    <scope>NUCLEOTIDE SEQUENCE [LARGE SCALE GENOMIC DNA]</scope>
    <source>
        <strain evidence="3">TB1705</strain>
        <tissue evidence="3">Leaf</tissue>
    </source>
</reference>
<dbReference type="GO" id="GO:0005886">
    <property type="term" value="C:plasma membrane"/>
    <property type="evidence" value="ECO:0007669"/>
    <property type="project" value="TreeGrafter"/>
</dbReference>
<dbReference type="PANTHER" id="PTHR33159">
    <property type="entry name" value="RPM1-INTERACTING PROTEIN 4 (RIN4) FAMILY PROTEIN"/>
    <property type="match status" value="1"/>
</dbReference>
<evidence type="ECO:0000313" key="4">
    <source>
        <dbReference type="Proteomes" id="UP000541444"/>
    </source>
</evidence>
<dbReference type="OrthoDB" id="765662at2759"/>
<proteinExistence type="predicted"/>
<comment type="caution">
    <text evidence="3">The sequence shown here is derived from an EMBL/GenBank/DDBJ whole genome shotgun (WGS) entry which is preliminary data.</text>
</comment>
<feature type="region of interest" description="Disordered" evidence="1">
    <location>
        <begin position="138"/>
        <end position="174"/>
    </location>
</feature>
<dbReference type="PANTHER" id="PTHR33159:SF49">
    <property type="entry name" value="RPM1-INTERACTING PROTEIN 4"/>
    <property type="match status" value="1"/>
</dbReference>
<dbReference type="InterPro" id="IPR040387">
    <property type="entry name" value="RIN4/NOI4"/>
</dbReference>